<evidence type="ECO:0000313" key="1">
    <source>
        <dbReference type="EMBL" id="KUG06696.1"/>
    </source>
</evidence>
<name>A0A9X0L3N8_SOLP1</name>
<dbReference type="Proteomes" id="UP000054223">
    <property type="component" value="Unassembled WGS sequence"/>
</dbReference>
<reference evidence="1 2" key="1">
    <citation type="submission" date="2015-11" db="EMBL/GenBank/DDBJ databases">
        <title>Solirubrum puertoriconensis gen. nov. an environmental bacteria isolated in Puerto Rico.</title>
        <authorList>
            <person name="Cuebas-Irizarry M.F."/>
            <person name="Montalvo-Rodriguez R."/>
        </authorList>
    </citation>
    <scope>NUCLEOTIDE SEQUENCE [LARGE SCALE GENOMIC DNA]</scope>
    <source>
        <strain evidence="1 2">MC1A</strain>
    </source>
</reference>
<gene>
    <name evidence="1" type="ORF">ASU33_04990</name>
</gene>
<proteinExistence type="predicted"/>
<sequence>MIKLLRLTASLLLGSILLYIITLNVRLYHQPNTDGGTNSMNADLLAQLRHLKAQLHAGAAHDMQEIYPEGHVFLNAFYSLCWSEVAAAASPQTMLHQEATAESSWAVKEIASPAGQQVFDATLPLPHGAFYNGWLGYSLGKLLLSQPAAKRRPGDVELFRRTCQQIAAVLADAGTPFPESYARGAWPADAAVCAAALATHDRVFTPLYQELLQVWLQRVATHTDMRGMIPHSVEAQSGKVLESARGSSQSLLLSMLYEIDPAYARPHYMLYKQHFADERLGLPGFREHPHGVDGASDIDSGPVVWVSEALLRL</sequence>
<dbReference type="AlphaFoldDB" id="A0A9X0L3N8"/>
<keyword evidence="2" id="KW-1185">Reference proteome</keyword>
<comment type="caution">
    <text evidence="1">The sequence shown here is derived from an EMBL/GenBank/DDBJ whole genome shotgun (WGS) entry which is preliminary data.</text>
</comment>
<protein>
    <submittedName>
        <fullName evidence="1">Uncharacterized protein</fullName>
    </submittedName>
</protein>
<evidence type="ECO:0000313" key="2">
    <source>
        <dbReference type="Proteomes" id="UP000054223"/>
    </source>
</evidence>
<dbReference type="EMBL" id="LNAL01000008">
    <property type="protein sequence ID" value="KUG06696.1"/>
    <property type="molecule type" value="Genomic_DNA"/>
</dbReference>
<dbReference type="OrthoDB" id="871494at2"/>
<organism evidence="1 2">
    <name type="scientific">Solirubrum puertoriconensis</name>
    <dbReference type="NCBI Taxonomy" id="1751427"/>
    <lineage>
        <taxon>Bacteria</taxon>
        <taxon>Pseudomonadati</taxon>
        <taxon>Bacteroidota</taxon>
        <taxon>Cytophagia</taxon>
        <taxon>Cytophagales</taxon>
    </lineage>
</organism>
<dbReference type="RefSeq" id="WP_059072390.1">
    <property type="nucleotide sequence ID" value="NZ_LNAL01000008.1"/>
</dbReference>
<accession>A0A9X0L3N8</accession>